<keyword evidence="3" id="KW-1185">Reference proteome</keyword>
<dbReference type="EMBL" id="KN833012">
    <property type="protein sequence ID" value="KIM79074.1"/>
    <property type="molecule type" value="Genomic_DNA"/>
</dbReference>
<evidence type="ECO:0000313" key="3">
    <source>
        <dbReference type="Proteomes" id="UP000054166"/>
    </source>
</evidence>
<dbReference type="STRING" id="765440.A0A0C3FGU9"/>
<reference evidence="3" key="2">
    <citation type="submission" date="2015-01" db="EMBL/GenBank/DDBJ databases">
        <title>Evolutionary Origins and Diversification of the Mycorrhizal Mutualists.</title>
        <authorList>
            <consortium name="DOE Joint Genome Institute"/>
            <consortium name="Mycorrhizal Genomics Consortium"/>
            <person name="Kohler A."/>
            <person name="Kuo A."/>
            <person name="Nagy L.G."/>
            <person name="Floudas D."/>
            <person name="Copeland A."/>
            <person name="Barry K.W."/>
            <person name="Cichocki N."/>
            <person name="Veneault-Fourrey C."/>
            <person name="LaButti K."/>
            <person name="Lindquist E.A."/>
            <person name="Lipzen A."/>
            <person name="Lundell T."/>
            <person name="Morin E."/>
            <person name="Murat C."/>
            <person name="Riley R."/>
            <person name="Ohm R."/>
            <person name="Sun H."/>
            <person name="Tunlid A."/>
            <person name="Henrissat B."/>
            <person name="Grigoriev I.V."/>
            <person name="Hibbett D.S."/>
            <person name="Martin F."/>
        </authorList>
    </citation>
    <scope>NUCLEOTIDE SEQUENCE [LARGE SCALE GENOMIC DNA]</scope>
    <source>
        <strain evidence="3">F 1598</strain>
    </source>
</reference>
<dbReference type="AlphaFoldDB" id="A0A0C3FGU9"/>
<dbReference type="Proteomes" id="UP000054166">
    <property type="component" value="Unassembled WGS sequence"/>
</dbReference>
<dbReference type="HOGENOM" id="CLU_001305_0_1_1"/>
<proteinExistence type="predicted"/>
<accession>A0A0C3FGU9</accession>
<dbReference type="InParanoid" id="A0A0C3FGU9"/>
<dbReference type="Gene3D" id="1.25.40.10">
    <property type="entry name" value="Tetratricopeptide repeat domain"/>
    <property type="match status" value="2"/>
</dbReference>
<dbReference type="SUPFAM" id="SSF48452">
    <property type="entry name" value="TPR-like"/>
    <property type="match status" value="1"/>
</dbReference>
<organism evidence="2 3">
    <name type="scientific">Piloderma croceum (strain F 1598)</name>
    <dbReference type="NCBI Taxonomy" id="765440"/>
    <lineage>
        <taxon>Eukaryota</taxon>
        <taxon>Fungi</taxon>
        <taxon>Dikarya</taxon>
        <taxon>Basidiomycota</taxon>
        <taxon>Agaricomycotina</taxon>
        <taxon>Agaricomycetes</taxon>
        <taxon>Agaricomycetidae</taxon>
        <taxon>Atheliales</taxon>
        <taxon>Atheliaceae</taxon>
        <taxon>Piloderma</taxon>
    </lineage>
</organism>
<protein>
    <recommendedName>
        <fullName evidence="1">CHAT domain-containing protein</fullName>
    </recommendedName>
</protein>
<gene>
    <name evidence="2" type="ORF">PILCRDRAFT_74846</name>
</gene>
<dbReference type="InterPro" id="IPR024983">
    <property type="entry name" value="CHAT_dom"/>
</dbReference>
<sequence>MECFKHAGDVKDLEEAILHFNEVLDHTPPGSAERAVCFANLGSAFSSRFAQSGEVKDIDSAIEQSSEGVSLTPLDSADRPGRLMDLGNSFLSRFKRLGEIKDVDSAIERCREAVNLTPLHSVDRPGYLTNLGNSFLCRFERLGEAKDIDSAIERHQEAVSLAILDNAERPVLLNNLGLALQSRFDRLGKVEDIDLAIERKSEAVRLSPLDSAVRPGHISNLGNSFCLRFKLLGDVKDIDSAIELHHEAVSLIPLDSAERPACLNNLGNSYQMRFERSIDVKDIDFAIEQHLEAVTITPLDSTDQARRLSNLGNSFIDRFELLGEVKDSDSAIEKLREAVNLTPLDSTEISGRLSNLGIAFHSRFERFGEVKDIDAAIERKNEAVILTPLDSADRPRCFHSLGESMLHCFQRFRAVKDFHQGVDALRTSALSLNGRPINRIHSALVWAHIMHVNDLTSAIEAYDHAIGLLPQVVWVGLSAVTQLERLTSRIQSLACDAATCMISLAQSKPDEEQYYLGRAVELLDQGRSVLWSQASSLKQDLRTLQEVDSQLAEDLDCIGKALGRSCFQDSRDMLSETDAQLIRRYATKWDEILCRVQKLPGFDRFLLPPPISKLRQAAAGGPVVIVNSCEFRCDALIIPRHGNLVLVPFSEEKKATIEALISQQKVFALGRSRLGRPWKESIERQIDPLQDLLYQTWSLLGEPIVQRLKDSGVVGSGPSSIRRVWWCLTGLLGFLPIHASLPRPHEAGEQTLGMMDIIVSSYTPTLSALLRSQQHQTPPSFHMLAIGQPNSRDHPPLYCVDAEMKAIHDLLSADQVTFLKGHNASVNAVAAAMPNCTWAHFACHGIQNHEQPMDSGLLMDNNCLLTLSRIAQSSLESAEFAFLSSCESATGSKALSNESVHLAAGLQFVGFRAVIGTMWSVADKDALVIAEQVYEDLFKGGASRATASNAAYALSRAVRYLRDEKKVPFSRWVPFIHFGF</sequence>
<evidence type="ECO:0000259" key="1">
    <source>
        <dbReference type="Pfam" id="PF12770"/>
    </source>
</evidence>
<name>A0A0C3FGU9_PILCF</name>
<feature type="domain" description="CHAT" evidence="1">
    <location>
        <begin position="693"/>
        <end position="979"/>
    </location>
</feature>
<dbReference type="Pfam" id="PF12770">
    <property type="entry name" value="CHAT"/>
    <property type="match status" value="1"/>
</dbReference>
<reference evidence="2 3" key="1">
    <citation type="submission" date="2014-04" db="EMBL/GenBank/DDBJ databases">
        <authorList>
            <consortium name="DOE Joint Genome Institute"/>
            <person name="Kuo A."/>
            <person name="Tarkka M."/>
            <person name="Buscot F."/>
            <person name="Kohler A."/>
            <person name="Nagy L.G."/>
            <person name="Floudas D."/>
            <person name="Copeland A."/>
            <person name="Barry K.W."/>
            <person name="Cichocki N."/>
            <person name="Veneault-Fourrey C."/>
            <person name="LaButti K."/>
            <person name="Lindquist E.A."/>
            <person name="Lipzen A."/>
            <person name="Lundell T."/>
            <person name="Morin E."/>
            <person name="Murat C."/>
            <person name="Sun H."/>
            <person name="Tunlid A."/>
            <person name="Henrissat B."/>
            <person name="Grigoriev I.V."/>
            <person name="Hibbett D.S."/>
            <person name="Martin F."/>
            <person name="Nordberg H.P."/>
            <person name="Cantor M.N."/>
            <person name="Hua S.X."/>
        </authorList>
    </citation>
    <scope>NUCLEOTIDE SEQUENCE [LARGE SCALE GENOMIC DNA]</scope>
    <source>
        <strain evidence="2 3">F 1598</strain>
    </source>
</reference>
<evidence type="ECO:0000313" key="2">
    <source>
        <dbReference type="EMBL" id="KIM79074.1"/>
    </source>
</evidence>
<dbReference type="InterPro" id="IPR011990">
    <property type="entry name" value="TPR-like_helical_dom_sf"/>
</dbReference>
<dbReference type="OrthoDB" id="9991317at2759"/>